<dbReference type="EMBL" id="JAVFWL010000006">
    <property type="protein sequence ID" value="KAK6765028.1"/>
    <property type="molecule type" value="Genomic_DNA"/>
</dbReference>
<accession>A0ABR1EQZ3</accession>
<name>A0ABR1EQZ3_NECAM</name>
<evidence type="ECO:0000313" key="1">
    <source>
        <dbReference type="EMBL" id="KAK6765028.1"/>
    </source>
</evidence>
<reference evidence="1 2" key="1">
    <citation type="submission" date="2023-08" db="EMBL/GenBank/DDBJ databases">
        <title>A Necator americanus chromosomal reference genome.</title>
        <authorList>
            <person name="Ilik V."/>
            <person name="Petrzelkova K.J."/>
            <person name="Pardy F."/>
            <person name="Fuh T."/>
            <person name="Niatou-Singa F.S."/>
            <person name="Gouil Q."/>
            <person name="Baker L."/>
            <person name="Ritchie M.E."/>
            <person name="Jex A.R."/>
            <person name="Gazzola D."/>
            <person name="Li H."/>
            <person name="Toshio Fujiwara R."/>
            <person name="Zhan B."/>
            <person name="Aroian R.V."/>
            <person name="Pafco B."/>
            <person name="Schwarz E.M."/>
        </authorList>
    </citation>
    <scope>NUCLEOTIDE SEQUENCE [LARGE SCALE GENOMIC DNA]</scope>
    <source>
        <strain evidence="1 2">Aroian</strain>
        <tissue evidence="1">Whole animal</tissue>
    </source>
</reference>
<gene>
    <name evidence="1" type="primary">Necator_chrX.g25262</name>
    <name evidence="1" type="ORF">RB195_025096</name>
</gene>
<evidence type="ECO:0000313" key="2">
    <source>
        <dbReference type="Proteomes" id="UP001303046"/>
    </source>
</evidence>
<keyword evidence="2" id="KW-1185">Reference proteome</keyword>
<sequence length="72" mass="8066">MKLENITAGKRISPPKILVQGMETIQCQRRTGTRQKINRIMTVSAKSVESGVNEMTLESPSERIFDVCSTLK</sequence>
<comment type="caution">
    <text evidence="1">The sequence shown here is derived from an EMBL/GenBank/DDBJ whole genome shotgun (WGS) entry which is preliminary data.</text>
</comment>
<organism evidence="1 2">
    <name type="scientific">Necator americanus</name>
    <name type="common">Human hookworm</name>
    <dbReference type="NCBI Taxonomy" id="51031"/>
    <lineage>
        <taxon>Eukaryota</taxon>
        <taxon>Metazoa</taxon>
        <taxon>Ecdysozoa</taxon>
        <taxon>Nematoda</taxon>
        <taxon>Chromadorea</taxon>
        <taxon>Rhabditida</taxon>
        <taxon>Rhabditina</taxon>
        <taxon>Rhabditomorpha</taxon>
        <taxon>Strongyloidea</taxon>
        <taxon>Ancylostomatidae</taxon>
        <taxon>Bunostominae</taxon>
        <taxon>Necator</taxon>
    </lineage>
</organism>
<proteinExistence type="predicted"/>
<dbReference type="Proteomes" id="UP001303046">
    <property type="component" value="Unassembled WGS sequence"/>
</dbReference>
<protein>
    <submittedName>
        <fullName evidence="1">Uncharacterized protein</fullName>
    </submittedName>
</protein>